<evidence type="ECO:0000256" key="2">
    <source>
        <dbReference type="ARBA" id="ARBA00022475"/>
    </source>
</evidence>
<dbReference type="GO" id="GO:0005886">
    <property type="term" value="C:plasma membrane"/>
    <property type="evidence" value="ECO:0007669"/>
    <property type="project" value="UniProtKB-SubCell"/>
</dbReference>
<name>A0A212J0M0_9PROT</name>
<feature type="transmembrane region" description="Helical" evidence="6">
    <location>
        <begin position="713"/>
        <end position="731"/>
    </location>
</feature>
<feature type="transmembrane region" description="Helical" evidence="6">
    <location>
        <begin position="444"/>
        <end position="462"/>
    </location>
</feature>
<feature type="transmembrane region" description="Helical" evidence="6">
    <location>
        <begin position="616"/>
        <end position="634"/>
    </location>
</feature>
<evidence type="ECO:0000256" key="4">
    <source>
        <dbReference type="ARBA" id="ARBA00022989"/>
    </source>
</evidence>
<organism evidence="8">
    <name type="scientific">uncultured Alphaproteobacteria bacterium</name>
    <dbReference type="NCBI Taxonomy" id="91750"/>
    <lineage>
        <taxon>Bacteria</taxon>
        <taxon>Pseudomonadati</taxon>
        <taxon>Pseudomonadota</taxon>
        <taxon>Alphaproteobacteria</taxon>
        <taxon>environmental samples</taxon>
    </lineage>
</organism>
<dbReference type="SUPFAM" id="SSF103473">
    <property type="entry name" value="MFS general substrate transporter"/>
    <property type="match status" value="1"/>
</dbReference>
<keyword evidence="5 6" id="KW-0472">Membrane</keyword>
<dbReference type="PROSITE" id="PS50850">
    <property type="entry name" value="MFS"/>
    <property type="match status" value="1"/>
</dbReference>
<feature type="transmembrane region" description="Helical" evidence="6">
    <location>
        <begin position="153"/>
        <end position="173"/>
    </location>
</feature>
<feature type="transmembrane region" description="Helical" evidence="6">
    <location>
        <begin position="194"/>
        <end position="214"/>
    </location>
</feature>
<gene>
    <name evidence="8" type="ORF">KL86APRO_10333</name>
</gene>
<evidence type="ECO:0000256" key="3">
    <source>
        <dbReference type="ARBA" id="ARBA00022692"/>
    </source>
</evidence>
<feature type="transmembrane region" description="Helical" evidence="6">
    <location>
        <begin position="413"/>
        <end position="432"/>
    </location>
</feature>
<feature type="transmembrane region" description="Helical" evidence="6">
    <location>
        <begin position="468"/>
        <end position="486"/>
    </location>
</feature>
<feature type="transmembrane region" description="Helical" evidence="6">
    <location>
        <begin position="577"/>
        <end position="596"/>
    </location>
</feature>
<feature type="transmembrane region" description="Helical" evidence="6">
    <location>
        <begin position="527"/>
        <end position="547"/>
    </location>
</feature>
<dbReference type="InterPro" id="IPR050189">
    <property type="entry name" value="MFS_Efflux_Transporters"/>
</dbReference>
<evidence type="ECO:0000256" key="1">
    <source>
        <dbReference type="ARBA" id="ARBA00004651"/>
    </source>
</evidence>
<dbReference type="PANTHER" id="PTHR43124:SF3">
    <property type="entry name" value="CHLORAMPHENICOL EFFLUX PUMP RV0191"/>
    <property type="match status" value="1"/>
</dbReference>
<dbReference type="InterPro" id="IPR036259">
    <property type="entry name" value="MFS_trans_sf"/>
</dbReference>
<feature type="domain" description="Major facilitator superfamily (MFS) profile" evidence="7">
    <location>
        <begin position="374"/>
        <end position="758"/>
    </location>
</feature>
<dbReference type="PANTHER" id="PTHR43124">
    <property type="entry name" value="PURINE EFFLUX PUMP PBUE"/>
    <property type="match status" value="1"/>
</dbReference>
<keyword evidence="2" id="KW-1003">Cell membrane</keyword>
<evidence type="ECO:0000313" key="8">
    <source>
        <dbReference type="EMBL" id="SBV93033.1"/>
    </source>
</evidence>
<feature type="transmembrane region" description="Helical" evidence="6">
    <location>
        <begin position="378"/>
        <end position="398"/>
    </location>
</feature>
<evidence type="ECO:0000256" key="6">
    <source>
        <dbReference type="SAM" id="Phobius"/>
    </source>
</evidence>
<feature type="transmembrane region" description="Helical" evidence="6">
    <location>
        <begin position="737"/>
        <end position="755"/>
    </location>
</feature>
<dbReference type="AlphaFoldDB" id="A0A212J0M0"/>
<evidence type="ECO:0000259" key="7">
    <source>
        <dbReference type="PROSITE" id="PS50850"/>
    </source>
</evidence>
<comment type="subcellular location">
    <subcellularLocation>
        <location evidence="1">Cell membrane</location>
        <topology evidence="1">Multi-pass membrane protein</topology>
    </subcellularLocation>
</comment>
<accession>A0A212J0M0</accession>
<dbReference type="Pfam" id="PF07690">
    <property type="entry name" value="MFS_1"/>
    <property type="match status" value="1"/>
</dbReference>
<keyword evidence="4 6" id="KW-1133">Transmembrane helix</keyword>
<dbReference type="GO" id="GO:0022857">
    <property type="term" value="F:transmembrane transporter activity"/>
    <property type="evidence" value="ECO:0007669"/>
    <property type="project" value="InterPro"/>
</dbReference>
<feature type="transmembrane region" description="Helical" evidence="6">
    <location>
        <begin position="12"/>
        <end position="33"/>
    </location>
</feature>
<feature type="transmembrane region" description="Helical" evidence="6">
    <location>
        <begin position="668"/>
        <end position="692"/>
    </location>
</feature>
<reference evidence="8" key="1">
    <citation type="submission" date="2016-04" db="EMBL/GenBank/DDBJ databases">
        <authorList>
            <person name="Evans L.H."/>
            <person name="Alamgir A."/>
            <person name="Owens N."/>
            <person name="Weber N.D."/>
            <person name="Virtaneva K."/>
            <person name="Barbian K."/>
            <person name="Babar A."/>
            <person name="Rosenke K."/>
        </authorList>
    </citation>
    <scope>NUCLEOTIDE SEQUENCE</scope>
    <source>
        <strain evidence="8">86</strain>
    </source>
</reference>
<proteinExistence type="predicted"/>
<feature type="transmembrane region" description="Helical" evidence="6">
    <location>
        <begin position="641"/>
        <end position="662"/>
    </location>
</feature>
<sequence length="760" mass="79911">MPLAIPQKLRLNALLLSLGVLVVSLGFNVLLSVSTLDTLAKDLILSGYRSSGQRLVQSIERGLRFGKPLESYAGLDEMLAEVRHTTRGVLRIEISAAEAPDPGGEVGDAAIDRTPHRTAEGYRIVLPIRHNTEVGRLTIVVDAREIDSVKDNFLRWSLALLAAACLVVGIVLHGRLESASARGDGSPRHGLGRLLLVIVGGTQVLYSCGTLALFDGFVGDIATTKADILAQTVERDFEYLIHKGVDVVHLKGKEQALAQLVAANRDLAGAALLAPDGTLLAQAGDLPSAAPTVDRSLNAYWPSRFRQREEIMRLRLAIDPHVITSRLTRLTLDLATSLTISFLLLLELSKLLGLILAKRSAAPSPPEEQSVTAQALRVAGFVFFLGYDMGISFIPLLARKLYAPVWGLSEEVVIGLPISMEMICAGIALLLSGHLSARHGWRKVLVAGALSAALGLLTGGFATSLPMLILGRAAAGFGFGLTLMAAQIGTLGQANAAAGMASVFAGIFSGSICGAAAGAMLADHLSFGAALATGGAVTLFSACAVLLGKPAAPDATAVRAAPVSGNLRLLRDPGMHVMLLFVGIPVSICLTGFLHYLMPLQLANAHVEQSDIGRTFMVYGLCFITAGPWLGRWIDRRNDKALFLTLSGLLSGLSLLVAARATGMPETVAAVVFLGLAQCIVAPASMLCLLTLPSAQALGRERSAAIYRGLERLGQVAGPVVIGMAVVAVGATRTLLLVGGAVCGAAMLFHALWRLRSPRR</sequence>
<protein>
    <submittedName>
        <fullName evidence="8">Major Facilitator Superfamily protein</fullName>
    </submittedName>
</protein>
<dbReference type="InterPro" id="IPR020846">
    <property type="entry name" value="MFS_dom"/>
</dbReference>
<dbReference type="EMBL" id="FLUO01000001">
    <property type="protein sequence ID" value="SBV93033.1"/>
    <property type="molecule type" value="Genomic_DNA"/>
</dbReference>
<evidence type="ECO:0000256" key="5">
    <source>
        <dbReference type="ARBA" id="ARBA00023136"/>
    </source>
</evidence>
<dbReference type="InterPro" id="IPR011701">
    <property type="entry name" value="MFS"/>
</dbReference>
<feature type="transmembrane region" description="Helical" evidence="6">
    <location>
        <begin position="334"/>
        <end position="357"/>
    </location>
</feature>
<dbReference type="Gene3D" id="1.20.1250.20">
    <property type="entry name" value="MFS general substrate transporter like domains"/>
    <property type="match status" value="1"/>
</dbReference>
<feature type="transmembrane region" description="Helical" evidence="6">
    <location>
        <begin position="498"/>
        <end position="521"/>
    </location>
</feature>
<keyword evidence="3 6" id="KW-0812">Transmembrane</keyword>